<dbReference type="Pfam" id="PF13668">
    <property type="entry name" value="Ferritin_2"/>
    <property type="match status" value="1"/>
</dbReference>
<dbReference type="Proteomes" id="UP000317646">
    <property type="component" value="Unassembled WGS sequence"/>
</dbReference>
<dbReference type="EMBL" id="RCYZ01000004">
    <property type="protein sequence ID" value="TPG65797.1"/>
    <property type="molecule type" value="Genomic_DNA"/>
</dbReference>
<dbReference type="InterPro" id="IPR009078">
    <property type="entry name" value="Ferritin-like_SF"/>
</dbReference>
<dbReference type="InterPro" id="IPR012347">
    <property type="entry name" value="Ferritin-like"/>
</dbReference>
<comment type="caution">
    <text evidence="1">The sequence shown here is derived from an EMBL/GenBank/DDBJ whole genome shotgun (WGS) entry which is preliminary data.</text>
</comment>
<proteinExistence type="predicted"/>
<keyword evidence="2" id="KW-1185">Reference proteome</keyword>
<reference evidence="1 2" key="1">
    <citation type="journal article" date="2019" name="Environ. Microbiol.">
        <title>Species interactions and distinct microbial communities in high Arctic permafrost affected cryosols are associated with the CH4 and CO2 gas fluxes.</title>
        <authorList>
            <person name="Altshuler I."/>
            <person name="Hamel J."/>
            <person name="Turney S."/>
            <person name="Magnuson E."/>
            <person name="Levesque R."/>
            <person name="Greer C."/>
            <person name="Whyte L.G."/>
        </authorList>
    </citation>
    <scope>NUCLEOTIDE SEQUENCE [LARGE SCALE GENOMIC DNA]</scope>
    <source>
        <strain evidence="1 2">S9.2P</strain>
    </source>
</reference>
<evidence type="ECO:0000313" key="1">
    <source>
        <dbReference type="EMBL" id="TPG65797.1"/>
    </source>
</evidence>
<protein>
    <submittedName>
        <fullName evidence="1">Ferritin-like domain-containing protein</fullName>
    </submittedName>
</protein>
<dbReference type="OrthoDB" id="954262at2"/>
<accession>A0A502GTR9</accession>
<gene>
    <name evidence="1" type="ORF">EAH73_10380</name>
</gene>
<dbReference type="RefSeq" id="WP_140466446.1">
    <property type="nucleotide sequence ID" value="NZ_RCYZ01000004.1"/>
</dbReference>
<dbReference type="AlphaFoldDB" id="A0A502GTR9"/>
<evidence type="ECO:0000313" key="2">
    <source>
        <dbReference type="Proteomes" id="UP000317646"/>
    </source>
</evidence>
<name>A0A502GTR9_9BACT</name>
<organism evidence="1 2">
    <name type="scientific">Hymenobacter nivis</name>
    <dbReference type="NCBI Taxonomy" id="1850093"/>
    <lineage>
        <taxon>Bacteria</taxon>
        <taxon>Pseudomonadati</taxon>
        <taxon>Bacteroidota</taxon>
        <taxon>Cytophagia</taxon>
        <taxon>Cytophagales</taxon>
        <taxon>Hymenobacteraceae</taxon>
        <taxon>Hymenobacter</taxon>
    </lineage>
</organism>
<dbReference type="Gene3D" id="1.20.1260.10">
    <property type="match status" value="1"/>
</dbReference>
<sequence>MSSFPPSRPAAPETDTPDLLAPVARRSFLRYSSAGLALGGLYLAGCSKDDTTGPSGGNGALIDVGTGDIGILNYAYALEQLEAAFYTQVVAGAYYAGASAAEKAIFSDLRDHEVIHRDFFKAAITTGRITDALVPDFSNIDFAQRTTTSGKLGVLNAAMAFEDLGVAAYNGAGRFITSAAYLTLAGKIVSVEARHAAVIRELMATNTFVGNDVVNLDSSSTNNGAPGASGAVTGTGLERSKRPQVVLATANNFLMAGSKLSATNFAN</sequence>
<dbReference type="SUPFAM" id="SSF47240">
    <property type="entry name" value="Ferritin-like"/>
    <property type="match status" value="1"/>
</dbReference>